<dbReference type="SUPFAM" id="SSF56112">
    <property type="entry name" value="Protein kinase-like (PK-like)"/>
    <property type="match status" value="1"/>
</dbReference>
<dbReference type="RefSeq" id="WP_309968185.1">
    <property type="nucleotide sequence ID" value="NZ_JAVDWH010000001.1"/>
</dbReference>
<dbReference type="InterPro" id="IPR011009">
    <property type="entry name" value="Kinase-like_dom_sf"/>
</dbReference>
<evidence type="ECO:0000313" key="2">
    <source>
        <dbReference type="Proteomes" id="UP001257739"/>
    </source>
</evidence>
<dbReference type="EMBL" id="JAVDWH010000001">
    <property type="protein sequence ID" value="MDR7086409.1"/>
    <property type="molecule type" value="Genomic_DNA"/>
</dbReference>
<accession>A0ABU1UMK0</accession>
<organism evidence="1 2">
    <name type="scientific">Aeromicrobium panaciterrae</name>
    <dbReference type="NCBI Taxonomy" id="363861"/>
    <lineage>
        <taxon>Bacteria</taxon>
        <taxon>Bacillati</taxon>
        <taxon>Actinomycetota</taxon>
        <taxon>Actinomycetes</taxon>
        <taxon>Propionibacteriales</taxon>
        <taxon>Nocardioidaceae</taxon>
        <taxon>Aeromicrobium</taxon>
    </lineage>
</organism>
<evidence type="ECO:0008006" key="3">
    <source>
        <dbReference type="Google" id="ProtNLM"/>
    </source>
</evidence>
<proteinExistence type="predicted"/>
<gene>
    <name evidence="1" type="ORF">J2X11_001248</name>
</gene>
<protein>
    <recommendedName>
        <fullName evidence="3">Aminoglycoside phosphotransferase domain-containing protein</fullName>
    </recommendedName>
</protein>
<dbReference type="Proteomes" id="UP001257739">
    <property type="component" value="Unassembled WGS sequence"/>
</dbReference>
<sequence>MTGRAALGPVDVDDETLAEMLSADGIIESNVEDVDYGLTTLTTGERWWVSGTARQDGADVPFRLFVKVVQSALRSPALSGIPPQFHHAIADALPWHIEPNAYRSDLETRVPDGMRIPKAYRVAEIDADSCALWLEAVEHDDKPWVLERYRDAAAMLGRFAGSASVAAIDTELTHPAGPHQARLYFETRLNDQFVSAYEQGGVWDHPAVAAHFGGDLRARLMSLIAAAPALIDEIEALPLLNAHGDAAPQNLLVVPDGFCVIDWCFWFRTALGFDLSQLVYSEIDLDRSDASTFRDIQGASLVGYREGLADEGVEISEAELKRAHTIQLAIAHGISAVPLERLGDEPSAVEASVQARATVLRHVLDDLGL</sequence>
<evidence type="ECO:0000313" key="1">
    <source>
        <dbReference type="EMBL" id="MDR7086409.1"/>
    </source>
</evidence>
<comment type="caution">
    <text evidence="1">The sequence shown here is derived from an EMBL/GenBank/DDBJ whole genome shotgun (WGS) entry which is preliminary data.</text>
</comment>
<name>A0ABU1UMK0_9ACTN</name>
<keyword evidence="2" id="KW-1185">Reference proteome</keyword>
<reference evidence="1 2" key="1">
    <citation type="submission" date="2023-07" db="EMBL/GenBank/DDBJ databases">
        <title>Sorghum-associated microbial communities from plants grown in Nebraska, USA.</title>
        <authorList>
            <person name="Schachtman D."/>
        </authorList>
    </citation>
    <scope>NUCLEOTIDE SEQUENCE [LARGE SCALE GENOMIC DNA]</scope>
    <source>
        <strain evidence="1 2">BE248</strain>
    </source>
</reference>